<dbReference type="PROSITE" id="PS51687">
    <property type="entry name" value="SAM_MT_RNA_M5U"/>
    <property type="match status" value="1"/>
</dbReference>
<dbReference type="GO" id="GO:0008168">
    <property type="term" value="F:methyltransferase activity"/>
    <property type="evidence" value="ECO:0007669"/>
    <property type="project" value="UniProtKB-KW"/>
</dbReference>
<gene>
    <name evidence="6" type="primary">rlmD</name>
    <name evidence="6" type="ORF">H8R91_05335</name>
</gene>
<dbReference type="EMBL" id="JACOPS010000002">
    <property type="protein sequence ID" value="MBC5727950.1"/>
    <property type="molecule type" value="Genomic_DNA"/>
</dbReference>
<dbReference type="InterPro" id="IPR030390">
    <property type="entry name" value="MeTrfase_TrmA_AS"/>
</dbReference>
<dbReference type="InterPro" id="IPR010280">
    <property type="entry name" value="U5_MeTrfase_fam"/>
</dbReference>
<dbReference type="NCBIfam" id="TIGR00479">
    <property type="entry name" value="rumA"/>
    <property type="match status" value="1"/>
</dbReference>
<dbReference type="InterPro" id="IPR030391">
    <property type="entry name" value="MeTrfase_TrmA_CS"/>
</dbReference>
<reference evidence="6 7" key="1">
    <citation type="submission" date="2020-08" db="EMBL/GenBank/DDBJ databases">
        <title>Genome public.</title>
        <authorList>
            <person name="Liu C."/>
            <person name="Sun Q."/>
        </authorList>
    </citation>
    <scope>NUCLEOTIDE SEQUENCE [LARGE SCALE GENOMIC DNA]</scope>
    <source>
        <strain evidence="6 7">NSJ-71</strain>
    </source>
</reference>
<dbReference type="PANTHER" id="PTHR11061">
    <property type="entry name" value="RNA M5U METHYLTRANSFERASE"/>
    <property type="match status" value="1"/>
</dbReference>
<dbReference type="Gene3D" id="2.40.50.1070">
    <property type="match status" value="1"/>
</dbReference>
<sequence length="495" mass="55782">MSNTKENIKRGSCPVYKKCGGCQLQNLTYTEQLSFKQKKVEKLLSKFCKADKIIGMNTPYHYRNKVQAAFRTDKNGKIISGVYQSGTHHIVGIDECMTEDVTADKIIVAVRKMLKSFKLTTYDEDKQRGFLRHILVKRGFATNEVMLVLVTGTPVFPSKNNFVKAITKQFPEIKTVVQNINPYRTNLVLGDVQKVLYGKGYIEDILCGCKFRISPKSFYQINPVQTEVLYNKAIEFANLKGKETVLDTYCGIGTIGIVAAKHGAGEVIGVELNKDAVKDAVQNARANNLKNIRFYQGDAGEFMEAVAEESEKPDVVFMDPPRAGSDEKFLSSLIKMSPKTVVYISCNPETLARDLAYLDKNSTYKIQKIQPVDMFPHTAHIETVVLLSHKKADSYIHIDVEFGEGEGKIPVDSIAKRAEAYKPKEKVTYKMIKEYIEAKYGFKVHTAYIAEVKRNLGLPMYDAPNAVEELKQPRKHPTPEKVEAIKDALRYFAVI</sequence>
<evidence type="ECO:0000256" key="3">
    <source>
        <dbReference type="ARBA" id="ARBA00022691"/>
    </source>
</evidence>
<keyword evidence="1 4" id="KW-0489">Methyltransferase</keyword>
<dbReference type="RefSeq" id="WP_186935179.1">
    <property type="nucleotide sequence ID" value="NZ_JACOPS010000002.1"/>
</dbReference>
<dbReference type="EC" id="2.1.1.190" evidence="6"/>
<feature type="active site" evidence="5">
    <location>
        <position position="346"/>
    </location>
</feature>
<dbReference type="PROSITE" id="PS01230">
    <property type="entry name" value="TRMA_1"/>
    <property type="match status" value="1"/>
</dbReference>
<feature type="binding site" evidence="4">
    <location>
        <position position="271"/>
    </location>
    <ligand>
        <name>S-adenosyl-L-methionine</name>
        <dbReference type="ChEBI" id="CHEBI:59789"/>
    </ligand>
</feature>
<feature type="binding site" evidence="4">
    <location>
        <position position="319"/>
    </location>
    <ligand>
        <name>S-adenosyl-L-methionine</name>
        <dbReference type="ChEBI" id="CHEBI:59789"/>
    </ligand>
</feature>
<dbReference type="PANTHER" id="PTHR11061:SF30">
    <property type="entry name" value="TRNA (URACIL(54)-C(5))-METHYLTRANSFERASE"/>
    <property type="match status" value="1"/>
</dbReference>
<feature type="active site" description="Nucleophile" evidence="4">
    <location>
        <position position="346"/>
    </location>
</feature>
<feature type="binding site" evidence="4">
    <location>
        <position position="249"/>
    </location>
    <ligand>
        <name>S-adenosyl-L-methionine</name>
        <dbReference type="ChEBI" id="CHEBI:59789"/>
    </ligand>
</feature>
<keyword evidence="3 4" id="KW-0949">S-adenosyl-L-methionine</keyword>
<evidence type="ECO:0000256" key="1">
    <source>
        <dbReference type="ARBA" id="ARBA00022603"/>
    </source>
</evidence>
<comment type="caution">
    <text evidence="6">The sequence shown here is derived from an EMBL/GenBank/DDBJ whole genome shotgun (WGS) entry which is preliminary data.</text>
</comment>
<dbReference type="Pfam" id="PF05958">
    <property type="entry name" value="tRNA_U5-meth_tr"/>
    <property type="match status" value="1"/>
</dbReference>
<evidence type="ECO:0000256" key="4">
    <source>
        <dbReference type="PROSITE-ProRule" id="PRU01024"/>
    </source>
</evidence>
<accession>A0ABR7HKE2</accession>
<dbReference type="CDD" id="cd02440">
    <property type="entry name" value="AdoMet_MTases"/>
    <property type="match status" value="1"/>
</dbReference>
<name>A0ABR7HKE2_9FIRM</name>
<evidence type="ECO:0000256" key="5">
    <source>
        <dbReference type="PROSITE-ProRule" id="PRU10015"/>
    </source>
</evidence>
<evidence type="ECO:0000313" key="7">
    <source>
        <dbReference type="Proteomes" id="UP000636755"/>
    </source>
</evidence>
<evidence type="ECO:0000256" key="2">
    <source>
        <dbReference type="ARBA" id="ARBA00022679"/>
    </source>
</evidence>
<protein>
    <submittedName>
        <fullName evidence="6">23S rRNA (Uracil(1939)-C(5))-methyltransferase RlmD</fullName>
        <ecNumber evidence="6">2.1.1.190</ecNumber>
    </submittedName>
</protein>
<keyword evidence="7" id="KW-1185">Reference proteome</keyword>
<dbReference type="PROSITE" id="PS01231">
    <property type="entry name" value="TRMA_2"/>
    <property type="match status" value="1"/>
</dbReference>
<dbReference type="GO" id="GO:0032259">
    <property type="term" value="P:methylation"/>
    <property type="evidence" value="ECO:0007669"/>
    <property type="project" value="UniProtKB-KW"/>
</dbReference>
<organism evidence="6 7">
    <name type="scientific">Ruminococcus intestinalis</name>
    <dbReference type="NCBI Taxonomy" id="2763066"/>
    <lineage>
        <taxon>Bacteria</taxon>
        <taxon>Bacillati</taxon>
        <taxon>Bacillota</taxon>
        <taxon>Clostridia</taxon>
        <taxon>Eubacteriales</taxon>
        <taxon>Oscillospiraceae</taxon>
        <taxon>Ruminococcus</taxon>
    </lineage>
</organism>
<dbReference type="Gene3D" id="3.40.50.150">
    <property type="entry name" value="Vaccinia Virus protein VP39"/>
    <property type="match status" value="1"/>
</dbReference>
<comment type="similarity">
    <text evidence="4">Belongs to the class I-like SAM-binding methyltransferase superfamily. RNA M5U methyltransferase family.</text>
</comment>
<evidence type="ECO:0000313" key="6">
    <source>
        <dbReference type="EMBL" id="MBC5727950.1"/>
    </source>
</evidence>
<keyword evidence="2 4" id="KW-0808">Transferase</keyword>
<dbReference type="SUPFAM" id="SSF53335">
    <property type="entry name" value="S-adenosyl-L-methionine-dependent methyltransferases"/>
    <property type="match status" value="1"/>
</dbReference>
<dbReference type="InterPro" id="IPR029063">
    <property type="entry name" value="SAM-dependent_MTases_sf"/>
</dbReference>
<proteinExistence type="inferred from homology"/>
<feature type="binding site" evidence="4">
    <location>
        <position position="220"/>
    </location>
    <ligand>
        <name>S-adenosyl-L-methionine</name>
        <dbReference type="ChEBI" id="CHEBI:59789"/>
    </ligand>
</feature>
<dbReference type="Proteomes" id="UP000636755">
    <property type="component" value="Unassembled WGS sequence"/>
</dbReference>